<dbReference type="InterPro" id="IPR006311">
    <property type="entry name" value="TAT_signal"/>
</dbReference>
<evidence type="ECO:0000256" key="2">
    <source>
        <dbReference type="SAM" id="Phobius"/>
    </source>
</evidence>
<protein>
    <recommendedName>
        <fullName evidence="6">Secreted protein</fullName>
    </recommendedName>
</protein>
<evidence type="ECO:0008006" key="6">
    <source>
        <dbReference type="Google" id="ProtNLM"/>
    </source>
</evidence>
<reference evidence="4 5" key="1">
    <citation type="submission" date="2016-09" db="EMBL/GenBank/DDBJ databases">
        <title>Streptomyces rubrolavendulae MJM4426 Genome sequencing and assembly.</title>
        <authorList>
            <person name="Kim J.-G."/>
        </authorList>
    </citation>
    <scope>NUCLEOTIDE SEQUENCE [LARGE SCALE GENOMIC DNA]</scope>
    <source>
        <strain evidence="4 5">MJM4426</strain>
    </source>
</reference>
<keyword evidence="2" id="KW-0812">Transmembrane</keyword>
<keyword evidence="2" id="KW-0472">Membrane</keyword>
<dbReference type="EMBL" id="CP017316">
    <property type="protein sequence ID" value="AOT62075.1"/>
    <property type="molecule type" value="Genomic_DNA"/>
</dbReference>
<dbReference type="PROSITE" id="PS51318">
    <property type="entry name" value="TAT"/>
    <property type="match status" value="1"/>
</dbReference>
<name>A0A1D8G9E0_9ACTN</name>
<feature type="chain" id="PRO_5009107228" description="Secreted protein" evidence="3">
    <location>
        <begin position="34"/>
        <end position="266"/>
    </location>
</feature>
<dbReference type="GeneID" id="33068642"/>
<evidence type="ECO:0000256" key="3">
    <source>
        <dbReference type="SAM" id="SignalP"/>
    </source>
</evidence>
<dbReference type="KEGG" id="srn:A4G23_04967"/>
<evidence type="ECO:0000313" key="5">
    <source>
        <dbReference type="Proteomes" id="UP000095349"/>
    </source>
</evidence>
<proteinExistence type="predicted"/>
<dbReference type="STRING" id="285473.A4G23_04967"/>
<feature type="compositionally biased region" description="Low complexity" evidence="1">
    <location>
        <begin position="32"/>
        <end position="43"/>
    </location>
</feature>
<feature type="region of interest" description="Disordered" evidence="1">
    <location>
        <begin position="32"/>
        <end position="54"/>
    </location>
</feature>
<dbReference type="Proteomes" id="UP000095349">
    <property type="component" value="Chromosome"/>
</dbReference>
<dbReference type="OrthoDB" id="3401783at2"/>
<dbReference type="RefSeq" id="WP_069978889.1">
    <property type="nucleotide sequence ID" value="NZ_CP017316.1"/>
</dbReference>
<dbReference type="PATRIC" id="fig|285473.5.peg.5235"/>
<dbReference type="AlphaFoldDB" id="A0A1D8G9E0"/>
<feature type="transmembrane region" description="Helical" evidence="2">
    <location>
        <begin position="232"/>
        <end position="250"/>
    </location>
</feature>
<evidence type="ECO:0000313" key="4">
    <source>
        <dbReference type="EMBL" id="AOT62075.1"/>
    </source>
</evidence>
<gene>
    <name evidence="4" type="ORF">A4G23_04967</name>
</gene>
<feature type="signal peptide" evidence="3">
    <location>
        <begin position="1"/>
        <end position="33"/>
    </location>
</feature>
<sequence length="266" mass="27540">MRTVRSRRTAATAALLAGAALLGGLAAPGAALAASPTPSPAATDGEPPAPTEAGTSFRSATAVLPGQHATAQASTGDYLYWQFPADAGDQATVRATVTLPETSRRGAAATWRIDVYDGLRRRQACQYGSDSRTLAADARTVTLTCRLRTVRAWAEPWSNDPLPGAYFVRLTAASLAATDIGLPFDAALDVSAEDAGAAADVDGRLSQPLVQGASATVEPEDGWASGWWSGRWLWTAGGAALAALAGIWGYTLTRGHGRPRGVPDRP</sequence>
<keyword evidence="3" id="KW-0732">Signal</keyword>
<keyword evidence="5" id="KW-1185">Reference proteome</keyword>
<evidence type="ECO:0000256" key="1">
    <source>
        <dbReference type="SAM" id="MobiDB-lite"/>
    </source>
</evidence>
<organism evidence="4 5">
    <name type="scientific">Streptomyces rubrolavendulae</name>
    <dbReference type="NCBI Taxonomy" id="285473"/>
    <lineage>
        <taxon>Bacteria</taxon>
        <taxon>Bacillati</taxon>
        <taxon>Actinomycetota</taxon>
        <taxon>Actinomycetes</taxon>
        <taxon>Kitasatosporales</taxon>
        <taxon>Streptomycetaceae</taxon>
        <taxon>Streptomyces</taxon>
    </lineage>
</organism>
<accession>A0A1D8G9E0</accession>
<keyword evidence="2" id="KW-1133">Transmembrane helix</keyword>